<accession>A0A1S2VJY9</accession>
<dbReference type="Proteomes" id="UP000181790">
    <property type="component" value="Unassembled WGS sequence"/>
</dbReference>
<dbReference type="PROSITE" id="PS51257">
    <property type="entry name" value="PROKAR_LIPOPROTEIN"/>
    <property type="match status" value="1"/>
</dbReference>
<dbReference type="Pfam" id="PF13585">
    <property type="entry name" value="CHU_C"/>
    <property type="match status" value="1"/>
</dbReference>
<dbReference type="EMBL" id="MORL01000006">
    <property type="protein sequence ID" value="OIN58506.1"/>
    <property type="molecule type" value="Genomic_DNA"/>
</dbReference>
<dbReference type="AlphaFoldDB" id="A0A1S2VJY9"/>
<evidence type="ECO:0000313" key="1">
    <source>
        <dbReference type="EMBL" id="OIN58506.1"/>
    </source>
</evidence>
<sequence>MHSSGKLIRLGLTWLLTVWVSCSGVCAQELIPNGGFEKYTICPYQDNLLAEAVPWYNPNRATPDFYHRCQPTNQMQLPPHSGQGLGRLFMDQGWAEYFGTPLVSPLVAGEAYQFEMALAAEFPARYPSRSFGAYFSTQPLTSTDKLLFPVRPQVYDTQVKTFTKALTWEMIGGCFVAKGGEQFATIGNFNELPPFLSSYYLFADDISLKQIKLNLGNDTTLCGRSSRYRLSARTPGATDYRWNDGSTDSVFVVKRPGKYWVTVKTPCKVLSDTIVVKYRLDFSLGNDTTLCTGATLALSVSTPASGYQWQDGSTQRTFTVRQPGTFRVRASEPGCSASDTIAVRYIAPPRLSLGSPLELCGAETHLLKPVFAEGKFSWVDGYPATDRLITSSNTYYGQVVNDCMTLINSVKADYGECGCVLYTPDLFTPNNDGINEWFEPFACGDITITGLSVFNRWGEVIYQTSNAPFRWDGSYKNQPCDTDIYAWAITYLLNQQGRISQKQKQGLLRLAR</sequence>
<dbReference type="NCBIfam" id="TIGR04131">
    <property type="entry name" value="Bac_Flav_CTERM"/>
    <property type="match status" value="1"/>
</dbReference>
<evidence type="ECO:0000313" key="2">
    <source>
        <dbReference type="Proteomes" id="UP000181790"/>
    </source>
</evidence>
<dbReference type="OrthoDB" id="1491125at2"/>
<gene>
    <name evidence="1" type="ORF">BLX24_13095</name>
</gene>
<comment type="caution">
    <text evidence="1">The sequence shown here is derived from an EMBL/GenBank/DDBJ whole genome shotgun (WGS) entry which is preliminary data.</text>
</comment>
<reference evidence="1 2" key="1">
    <citation type="submission" date="2016-10" db="EMBL/GenBank/DDBJ databases">
        <title>Arsenicibacter rosenii gen. nov., sp. nov., an efficient arsenic-methylating bacterium isolated from an arsenic-contaminated paddy soil.</title>
        <authorList>
            <person name="Huang K."/>
        </authorList>
    </citation>
    <scope>NUCLEOTIDE SEQUENCE [LARGE SCALE GENOMIC DNA]</scope>
    <source>
        <strain evidence="1 2">SM-1</strain>
    </source>
</reference>
<evidence type="ECO:0008006" key="3">
    <source>
        <dbReference type="Google" id="ProtNLM"/>
    </source>
</evidence>
<organism evidence="1 2">
    <name type="scientific">Arsenicibacter rosenii</name>
    <dbReference type="NCBI Taxonomy" id="1750698"/>
    <lineage>
        <taxon>Bacteria</taxon>
        <taxon>Pseudomonadati</taxon>
        <taxon>Bacteroidota</taxon>
        <taxon>Cytophagia</taxon>
        <taxon>Cytophagales</taxon>
        <taxon>Spirosomataceae</taxon>
        <taxon>Arsenicibacter</taxon>
    </lineage>
</organism>
<proteinExistence type="predicted"/>
<dbReference type="InterPro" id="IPR026341">
    <property type="entry name" value="T9SS_type_B"/>
</dbReference>
<keyword evidence="2" id="KW-1185">Reference proteome</keyword>
<name>A0A1S2VJY9_9BACT</name>
<protein>
    <recommendedName>
        <fullName evidence="3">Gliding motility-associated C-terminal domain-containing protein</fullName>
    </recommendedName>
</protein>